<gene>
    <name evidence="4" type="ORF">RND81_12G084800</name>
</gene>
<feature type="short sequence motif" description="VHIID" evidence="3">
    <location>
        <begin position="187"/>
        <end position="191"/>
    </location>
</feature>
<dbReference type="Pfam" id="PF03514">
    <property type="entry name" value="GRAS"/>
    <property type="match status" value="1"/>
</dbReference>
<dbReference type="Proteomes" id="UP001443914">
    <property type="component" value="Unassembled WGS sequence"/>
</dbReference>
<comment type="caution">
    <text evidence="3">Lacks conserved residue(s) required for the propagation of feature annotation.</text>
</comment>
<evidence type="ECO:0000256" key="1">
    <source>
        <dbReference type="ARBA" id="ARBA00023015"/>
    </source>
</evidence>
<accession>A0AAW1H846</accession>
<dbReference type="InterPro" id="IPR005202">
    <property type="entry name" value="TF_GRAS"/>
</dbReference>
<name>A0AAW1H846_SAPOF</name>
<protein>
    <submittedName>
        <fullName evidence="4">Uncharacterized protein</fullName>
    </submittedName>
</protein>
<evidence type="ECO:0000256" key="2">
    <source>
        <dbReference type="ARBA" id="ARBA00023163"/>
    </source>
</evidence>
<keyword evidence="1" id="KW-0805">Transcription regulation</keyword>
<feature type="region of interest" description="SAW" evidence="3">
    <location>
        <begin position="369"/>
        <end position="461"/>
    </location>
</feature>
<dbReference type="EMBL" id="JBDFQZ010000012">
    <property type="protein sequence ID" value="KAK9672215.1"/>
    <property type="molecule type" value="Genomic_DNA"/>
</dbReference>
<dbReference type="AlphaFoldDB" id="A0AAW1H846"/>
<dbReference type="PANTHER" id="PTHR31636">
    <property type="entry name" value="OSJNBA0084A10.13 PROTEIN-RELATED"/>
    <property type="match status" value="1"/>
</dbReference>
<sequence>MPHSVEHSNKSLQSDSLLPKRVTYFPLQLPNKWLTNNQTTIKTSGNHKASTIITTRPHNEYAIPSKSCLNWVTTLLHKCGTAINEKNPNKIHQLLWLLNEFGSPYGDCDQRLAYYFLQALIVKVHNQLASLRYENLKSVVSENKYCCFKTKMDLILKFQEVSPWTTFGHVASNGVILEALEDHEKNLHVIDLSNTLCTQWPTLIEALATRYDETPSLRLTLVVTTTLDEFLVQEVSQRMEKFARLMCVPFKLDVISGLNCIEELKIDDLGLQEGETIVVNCIQALQRVQVDKREIVLNMIKLINPKIITIVEEEVNLTTTRDDFAKTFEECLRFYGLYFEMLEESFGTISSDRIRLEKERLRDMIRVLACGGDDNGEIGNYWMPNRAIEWSNMLKNNGLLLFHPIKYSDEVVGDIKALLRRYKKGFWDVIDAGNDHNNNYNEVGIHLTWKNEKVVWASAWKLT</sequence>
<evidence type="ECO:0000256" key="3">
    <source>
        <dbReference type="PROSITE-ProRule" id="PRU01191"/>
    </source>
</evidence>
<comment type="similarity">
    <text evidence="3">Belongs to the GRAS family.</text>
</comment>
<organism evidence="4 5">
    <name type="scientific">Saponaria officinalis</name>
    <name type="common">Common soapwort</name>
    <name type="synonym">Lychnis saponaria</name>
    <dbReference type="NCBI Taxonomy" id="3572"/>
    <lineage>
        <taxon>Eukaryota</taxon>
        <taxon>Viridiplantae</taxon>
        <taxon>Streptophyta</taxon>
        <taxon>Embryophyta</taxon>
        <taxon>Tracheophyta</taxon>
        <taxon>Spermatophyta</taxon>
        <taxon>Magnoliopsida</taxon>
        <taxon>eudicotyledons</taxon>
        <taxon>Gunneridae</taxon>
        <taxon>Pentapetalae</taxon>
        <taxon>Caryophyllales</taxon>
        <taxon>Caryophyllaceae</taxon>
        <taxon>Caryophylleae</taxon>
        <taxon>Saponaria</taxon>
    </lineage>
</organism>
<dbReference type="PROSITE" id="PS50985">
    <property type="entry name" value="GRAS"/>
    <property type="match status" value="1"/>
</dbReference>
<evidence type="ECO:0000313" key="5">
    <source>
        <dbReference type="Proteomes" id="UP001443914"/>
    </source>
</evidence>
<proteinExistence type="inferred from homology"/>
<keyword evidence="2" id="KW-0804">Transcription</keyword>
<reference evidence="4" key="1">
    <citation type="submission" date="2024-03" db="EMBL/GenBank/DDBJ databases">
        <title>WGS assembly of Saponaria officinalis var. Norfolk2.</title>
        <authorList>
            <person name="Jenkins J."/>
            <person name="Shu S."/>
            <person name="Grimwood J."/>
            <person name="Barry K."/>
            <person name="Goodstein D."/>
            <person name="Schmutz J."/>
            <person name="Leebens-Mack J."/>
            <person name="Osbourn A."/>
        </authorList>
    </citation>
    <scope>NUCLEOTIDE SEQUENCE [LARGE SCALE GENOMIC DNA]</scope>
    <source>
        <strain evidence="4">JIC</strain>
    </source>
</reference>
<comment type="caution">
    <text evidence="4">The sequence shown here is derived from an EMBL/GenBank/DDBJ whole genome shotgun (WGS) entry which is preliminary data.</text>
</comment>
<keyword evidence="5" id="KW-1185">Reference proteome</keyword>
<evidence type="ECO:0000313" key="4">
    <source>
        <dbReference type="EMBL" id="KAK9672215.1"/>
    </source>
</evidence>